<gene>
    <name evidence="1" type="ORF">GCM10022250_03600</name>
</gene>
<name>A0ABP7XMJ8_9FLAO</name>
<keyword evidence="2" id="KW-1185">Reference proteome</keyword>
<dbReference type="Gene3D" id="3.30.450.20">
    <property type="entry name" value="PAS domain"/>
    <property type="match status" value="1"/>
</dbReference>
<evidence type="ECO:0000313" key="2">
    <source>
        <dbReference type="Proteomes" id="UP001501333"/>
    </source>
</evidence>
<organism evidence="1 2">
    <name type="scientific">Flavobacterium chungbukense</name>
    <dbReference type="NCBI Taxonomy" id="877464"/>
    <lineage>
        <taxon>Bacteria</taxon>
        <taxon>Pseudomonadati</taxon>
        <taxon>Bacteroidota</taxon>
        <taxon>Flavobacteriia</taxon>
        <taxon>Flavobacteriales</taxon>
        <taxon>Flavobacteriaceae</taxon>
        <taxon>Flavobacterium</taxon>
    </lineage>
</organism>
<proteinExistence type="predicted"/>
<accession>A0ABP7XMJ8</accession>
<dbReference type="Proteomes" id="UP001501333">
    <property type="component" value="Unassembled WGS sequence"/>
</dbReference>
<evidence type="ECO:0000313" key="1">
    <source>
        <dbReference type="EMBL" id="GAA4121722.1"/>
    </source>
</evidence>
<reference evidence="2" key="1">
    <citation type="journal article" date="2019" name="Int. J. Syst. Evol. Microbiol.">
        <title>The Global Catalogue of Microorganisms (GCM) 10K type strain sequencing project: providing services to taxonomists for standard genome sequencing and annotation.</title>
        <authorList>
            <consortium name="The Broad Institute Genomics Platform"/>
            <consortium name="The Broad Institute Genome Sequencing Center for Infectious Disease"/>
            <person name="Wu L."/>
            <person name="Ma J."/>
        </authorList>
    </citation>
    <scope>NUCLEOTIDE SEQUENCE [LARGE SCALE GENOMIC DNA]</scope>
    <source>
        <strain evidence="2">JCM 17386</strain>
    </source>
</reference>
<dbReference type="EMBL" id="BAABAO010000003">
    <property type="protein sequence ID" value="GAA4121722.1"/>
    <property type="molecule type" value="Genomic_DNA"/>
</dbReference>
<comment type="caution">
    <text evidence="1">The sequence shown here is derived from an EMBL/GenBank/DDBJ whole genome shotgun (WGS) entry which is preliminary data.</text>
</comment>
<sequence length="55" mass="6532">MKHYGALKTGIPFHTKNKRVDLVKDGENKVYYFNYSFIPLRDSEGNIIRRMELNL</sequence>
<protein>
    <submittedName>
        <fullName evidence="1">Uncharacterized protein</fullName>
    </submittedName>
</protein>